<dbReference type="AlphaFoldDB" id="A0A4Y2L3I8"/>
<evidence type="ECO:0000313" key="3">
    <source>
        <dbReference type="Proteomes" id="UP000499080"/>
    </source>
</evidence>
<protein>
    <recommendedName>
        <fullName evidence="1">Mutator-like transposase domain-containing protein</fullName>
    </recommendedName>
</protein>
<proteinExistence type="predicted"/>
<sequence>MDDTWQKRGYSSLNGCVSCISVDTGKVLDIEIMTNFCRMCNNMTNSNYSSKHVYRNYKGSSSSMEKVGAYRIFERSEVTRNLKYTQYYDDGDSKAYDAVKYIYGGNTVTKLDWVIPGKAIGLPQNIRNIIKPIYLDFVCKAC</sequence>
<evidence type="ECO:0000259" key="1">
    <source>
        <dbReference type="Pfam" id="PF20700"/>
    </source>
</evidence>
<accession>A0A4Y2L3I8</accession>
<dbReference type="InterPro" id="IPR049012">
    <property type="entry name" value="Mutator_transp_dom"/>
</dbReference>
<reference evidence="2 3" key="1">
    <citation type="journal article" date="2019" name="Sci. Rep.">
        <title>Orb-weaving spider Araneus ventricosus genome elucidates the spidroin gene catalogue.</title>
        <authorList>
            <person name="Kono N."/>
            <person name="Nakamura H."/>
            <person name="Ohtoshi R."/>
            <person name="Moran D.A.P."/>
            <person name="Shinohara A."/>
            <person name="Yoshida Y."/>
            <person name="Fujiwara M."/>
            <person name="Mori M."/>
            <person name="Tomita M."/>
            <person name="Arakawa K."/>
        </authorList>
    </citation>
    <scope>NUCLEOTIDE SEQUENCE [LARGE SCALE GENOMIC DNA]</scope>
</reference>
<dbReference type="Pfam" id="PF20700">
    <property type="entry name" value="Mutator"/>
    <property type="match status" value="1"/>
</dbReference>
<dbReference type="EMBL" id="BGPR01005258">
    <property type="protein sequence ID" value="GBN08363.1"/>
    <property type="molecule type" value="Genomic_DNA"/>
</dbReference>
<organism evidence="2 3">
    <name type="scientific">Araneus ventricosus</name>
    <name type="common">Orbweaver spider</name>
    <name type="synonym">Epeira ventricosa</name>
    <dbReference type="NCBI Taxonomy" id="182803"/>
    <lineage>
        <taxon>Eukaryota</taxon>
        <taxon>Metazoa</taxon>
        <taxon>Ecdysozoa</taxon>
        <taxon>Arthropoda</taxon>
        <taxon>Chelicerata</taxon>
        <taxon>Arachnida</taxon>
        <taxon>Araneae</taxon>
        <taxon>Araneomorphae</taxon>
        <taxon>Entelegynae</taxon>
        <taxon>Araneoidea</taxon>
        <taxon>Araneidae</taxon>
        <taxon>Araneus</taxon>
    </lineage>
</organism>
<name>A0A4Y2L3I8_ARAVE</name>
<comment type="caution">
    <text evidence="2">The sequence shown here is derived from an EMBL/GenBank/DDBJ whole genome shotgun (WGS) entry which is preliminary data.</text>
</comment>
<keyword evidence="3" id="KW-1185">Reference proteome</keyword>
<feature type="domain" description="Mutator-like transposase" evidence="1">
    <location>
        <begin position="2"/>
        <end position="112"/>
    </location>
</feature>
<evidence type="ECO:0000313" key="2">
    <source>
        <dbReference type="EMBL" id="GBN08363.1"/>
    </source>
</evidence>
<dbReference type="OrthoDB" id="6434791at2759"/>
<gene>
    <name evidence="2" type="ORF">AVEN_55587_1</name>
</gene>
<dbReference type="Proteomes" id="UP000499080">
    <property type="component" value="Unassembled WGS sequence"/>
</dbReference>